<dbReference type="AlphaFoldDB" id="A0ABD2AK28"/>
<dbReference type="Proteomes" id="UP001607302">
    <property type="component" value="Unassembled WGS sequence"/>
</dbReference>
<accession>A0ABD2AK28</accession>
<dbReference type="EMBL" id="JAUDFV010000147">
    <property type="protein sequence ID" value="KAL2720035.1"/>
    <property type="molecule type" value="Genomic_DNA"/>
</dbReference>
<keyword evidence="1" id="KW-1133">Transmembrane helix</keyword>
<protein>
    <submittedName>
        <fullName evidence="2">Uncharacterized protein</fullName>
    </submittedName>
</protein>
<name>A0ABD2AK28_VESSQ</name>
<keyword evidence="3" id="KW-1185">Reference proteome</keyword>
<organism evidence="2 3">
    <name type="scientific">Vespula squamosa</name>
    <name type="common">Southern yellow jacket</name>
    <name type="synonym">Wasp</name>
    <dbReference type="NCBI Taxonomy" id="30214"/>
    <lineage>
        <taxon>Eukaryota</taxon>
        <taxon>Metazoa</taxon>
        <taxon>Ecdysozoa</taxon>
        <taxon>Arthropoda</taxon>
        <taxon>Hexapoda</taxon>
        <taxon>Insecta</taxon>
        <taxon>Pterygota</taxon>
        <taxon>Neoptera</taxon>
        <taxon>Endopterygota</taxon>
        <taxon>Hymenoptera</taxon>
        <taxon>Apocrita</taxon>
        <taxon>Aculeata</taxon>
        <taxon>Vespoidea</taxon>
        <taxon>Vespidae</taxon>
        <taxon>Vespinae</taxon>
        <taxon>Vespula</taxon>
    </lineage>
</organism>
<feature type="transmembrane region" description="Helical" evidence="1">
    <location>
        <begin position="72"/>
        <end position="92"/>
    </location>
</feature>
<keyword evidence="1" id="KW-0472">Membrane</keyword>
<sequence>MNHDIKSQHTVTFIFIEHRIKHQCSFALPYRNKESLQSVHKLQLTTILIIVSFMALHSKYNEWTTESAKEDHIIAHITILLYNTAFICRHFCSIRNNRNIAISFMISVMSHRSLIYSCYLCKWSNANVKENKQINHKACKCNTFKSVVRRRKLTFVTIFMFLKNLIVKRFYRFITHFANFFPTLSVLLLALTFQSVYAFEYTFYTN</sequence>
<feature type="transmembrane region" description="Helical" evidence="1">
    <location>
        <begin position="177"/>
        <end position="199"/>
    </location>
</feature>
<comment type="caution">
    <text evidence="2">The sequence shown here is derived from an EMBL/GenBank/DDBJ whole genome shotgun (WGS) entry which is preliminary data.</text>
</comment>
<gene>
    <name evidence="2" type="ORF">V1478_010301</name>
</gene>
<proteinExistence type="predicted"/>
<evidence type="ECO:0000256" key="1">
    <source>
        <dbReference type="SAM" id="Phobius"/>
    </source>
</evidence>
<keyword evidence="1" id="KW-0812">Transmembrane</keyword>
<reference evidence="2 3" key="1">
    <citation type="journal article" date="2024" name="Ann. Entomol. Soc. Am.">
        <title>Genomic analyses of the southern and eastern yellowjacket wasps (Hymenoptera: Vespidae) reveal evolutionary signatures of social life.</title>
        <authorList>
            <person name="Catto M.A."/>
            <person name="Caine P.B."/>
            <person name="Orr S.E."/>
            <person name="Hunt B.G."/>
            <person name="Goodisman M.A.D."/>
        </authorList>
    </citation>
    <scope>NUCLEOTIDE SEQUENCE [LARGE SCALE GENOMIC DNA]</scope>
    <source>
        <strain evidence="2">233</strain>
        <tissue evidence="2">Head and thorax</tissue>
    </source>
</reference>
<feature type="transmembrane region" description="Helical" evidence="1">
    <location>
        <begin position="42"/>
        <end position="60"/>
    </location>
</feature>
<evidence type="ECO:0000313" key="3">
    <source>
        <dbReference type="Proteomes" id="UP001607302"/>
    </source>
</evidence>
<evidence type="ECO:0000313" key="2">
    <source>
        <dbReference type="EMBL" id="KAL2720035.1"/>
    </source>
</evidence>